<feature type="compositionally biased region" description="Low complexity" evidence="1">
    <location>
        <begin position="27"/>
        <end position="53"/>
    </location>
</feature>
<dbReference type="EMBL" id="MU866014">
    <property type="protein sequence ID" value="KAK4442499.1"/>
    <property type="molecule type" value="Genomic_DNA"/>
</dbReference>
<dbReference type="Proteomes" id="UP001321760">
    <property type="component" value="Unassembled WGS sequence"/>
</dbReference>
<sequence>MLKHPHATQQNTRPLATTRLEEPFIMPSSSPNKSSSSKSSPTKTPSKAGPSARPKSRPTPSPRSQPGPSSAGSTPHPARSRPPTGGPQAAPWSNSKQRETSALPAECWINIFQQMSEEDNEDNCNVFEVMHANANIPEGDEIETPPFDGSLTVLPRGRREALWNPPPSSHRAITQVNRGLRHAALTVGAFIFGPGEHDPDPNPDEAGGFYFRWDSDILFLDMDFWRAHFYYLEACYTKYQADRTDWEEKVIEAGTIQGVGPQPEWDDYDPEILPAMLKSHKAKVKHIGLPHRMIWAESTYNEVFRDMYHHFPGVEYIWIYRPSFSKRPKGVSNEIHMSVSRLSVDDKQHLNIRKYFEVWEDPNTGALTQGPTISNVALKHANMLRYKKSWIRDPDVAPKAIRFRRHTQYRPSFPYGVELPEDPNAVEMWDYFDAGTDLDVDSEFESEDDDDDDDA</sequence>
<feature type="region of interest" description="Disordered" evidence="1">
    <location>
        <begin position="1"/>
        <end position="99"/>
    </location>
</feature>
<evidence type="ECO:0000313" key="3">
    <source>
        <dbReference type="Proteomes" id="UP001321760"/>
    </source>
</evidence>
<protein>
    <submittedName>
        <fullName evidence="2">Uncharacterized protein</fullName>
    </submittedName>
</protein>
<reference evidence="2" key="2">
    <citation type="submission" date="2023-05" db="EMBL/GenBank/DDBJ databases">
        <authorList>
            <consortium name="Lawrence Berkeley National Laboratory"/>
            <person name="Steindorff A."/>
            <person name="Hensen N."/>
            <person name="Bonometti L."/>
            <person name="Westerberg I."/>
            <person name="Brannstrom I.O."/>
            <person name="Guillou S."/>
            <person name="Cros-Aarteil S."/>
            <person name="Calhoun S."/>
            <person name="Haridas S."/>
            <person name="Kuo A."/>
            <person name="Mondo S."/>
            <person name="Pangilinan J."/>
            <person name="Riley R."/>
            <person name="Labutti K."/>
            <person name="Andreopoulos B."/>
            <person name="Lipzen A."/>
            <person name="Chen C."/>
            <person name="Yanf M."/>
            <person name="Daum C."/>
            <person name="Ng V."/>
            <person name="Clum A."/>
            <person name="Ohm R."/>
            <person name="Martin F."/>
            <person name="Silar P."/>
            <person name="Natvig D."/>
            <person name="Lalanne C."/>
            <person name="Gautier V."/>
            <person name="Ament-Velasquez S.L."/>
            <person name="Kruys A."/>
            <person name="Hutchinson M.I."/>
            <person name="Powell A.J."/>
            <person name="Barry K."/>
            <person name="Miller A.N."/>
            <person name="Grigoriev I.V."/>
            <person name="Debuchy R."/>
            <person name="Gladieux P."/>
            <person name="Thoren M.H."/>
            <person name="Johannesson H."/>
        </authorList>
    </citation>
    <scope>NUCLEOTIDE SEQUENCE</scope>
    <source>
        <strain evidence="2">PSN243</strain>
    </source>
</reference>
<accession>A0AAV9G1R9</accession>
<proteinExistence type="predicted"/>
<dbReference type="AlphaFoldDB" id="A0AAV9G1R9"/>
<evidence type="ECO:0000313" key="2">
    <source>
        <dbReference type="EMBL" id="KAK4442499.1"/>
    </source>
</evidence>
<comment type="caution">
    <text evidence="2">The sequence shown here is derived from an EMBL/GenBank/DDBJ whole genome shotgun (WGS) entry which is preliminary data.</text>
</comment>
<evidence type="ECO:0000256" key="1">
    <source>
        <dbReference type="SAM" id="MobiDB-lite"/>
    </source>
</evidence>
<keyword evidence="3" id="KW-1185">Reference proteome</keyword>
<reference evidence="2" key="1">
    <citation type="journal article" date="2023" name="Mol. Phylogenet. Evol.">
        <title>Genome-scale phylogeny and comparative genomics of the fungal order Sordariales.</title>
        <authorList>
            <person name="Hensen N."/>
            <person name="Bonometti L."/>
            <person name="Westerberg I."/>
            <person name="Brannstrom I.O."/>
            <person name="Guillou S."/>
            <person name="Cros-Aarteil S."/>
            <person name="Calhoun S."/>
            <person name="Haridas S."/>
            <person name="Kuo A."/>
            <person name="Mondo S."/>
            <person name="Pangilinan J."/>
            <person name="Riley R."/>
            <person name="LaButti K."/>
            <person name="Andreopoulos B."/>
            <person name="Lipzen A."/>
            <person name="Chen C."/>
            <person name="Yan M."/>
            <person name="Daum C."/>
            <person name="Ng V."/>
            <person name="Clum A."/>
            <person name="Steindorff A."/>
            <person name="Ohm R.A."/>
            <person name="Martin F."/>
            <person name="Silar P."/>
            <person name="Natvig D.O."/>
            <person name="Lalanne C."/>
            <person name="Gautier V."/>
            <person name="Ament-Velasquez S.L."/>
            <person name="Kruys A."/>
            <person name="Hutchinson M.I."/>
            <person name="Powell A.J."/>
            <person name="Barry K."/>
            <person name="Miller A.N."/>
            <person name="Grigoriev I.V."/>
            <person name="Debuchy R."/>
            <person name="Gladieux P."/>
            <person name="Hiltunen Thoren M."/>
            <person name="Johannesson H."/>
        </authorList>
    </citation>
    <scope>NUCLEOTIDE SEQUENCE</scope>
    <source>
        <strain evidence="2">PSN243</strain>
    </source>
</reference>
<name>A0AAV9G1R9_9PEZI</name>
<gene>
    <name evidence="2" type="ORF">QBC34DRAFT_454652</name>
</gene>
<organism evidence="2 3">
    <name type="scientific">Podospora aff. communis PSN243</name>
    <dbReference type="NCBI Taxonomy" id="3040156"/>
    <lineage>
        <taxon>Eukaryota</taxon>
        <taxon>Fungi</taxon>
        <taxon>Dikarya</taxon>
        <taxon>Ascomycota</taxon>
        <taxon>Pezizomycotina</taxon>
        <taxon>Sordariomycetes</taxon>
        <taxon>Sordariomycetidae</taxon>
        <taxon>Sordariales</taxon>
        <taxon>Podosporaceae</taxon>
        <taxon>Podospora</taxon>
    </lineage>
</organism>